<dbReference type="AlphaFoldDB" id="A0A6P0UFU2"/>
<reference evidence="1 2" key="1">
    <citation type="submission" date="2020-01" db="EMBL/GenBank/DDBJ databases">
        <title>Muriicola jejuensis KCTC 22299.</title>
        <authorList>
            <person name="Wang G."/>
        </authorList>
    </citation>
    <scope>NUCLEOTIDE SEQUENCE [LARGE SCALE GENOMIC DNA]</scope>
    <source>
        <strain evidence="1 2">KCTC 22299</strain>
    </source>
</reference>
<dbReference type="EMBL" id="JAABOP010000001">
    <property type="protein sequence ID" value="NER08976.1"/>
    <property type="molecule type" value="Genomic_DNA"/>
</dbReference>
<organism evidence="1 2">
    <name type="scientific">Muriicola jejuensis</name>
    <dbReference type="NCBI Taxonomy" id="504488"/>
    <lineage>
        <taxon>Bacteria</taxon>
        <taxon>Pseudomonadati</taxon>
        <taxon>Bacteroidota</taxon>
        <taxon>Flavobacteriia</taxon>
        <taxon>Flavobacteriales</taxon>
        <taxon>Flavobacteriaceae</taxon>
        <taxon>Muriicola</taxon>
    </lineage>
</organism>
<proteinExistence type="predicted"/>
<gene>
    <name evidence="1" type="ORF">GWK09_00465</name>
</gene>
<keyword evidence="2" id="KW-1185">Reference proteome</keyword>
<name>A0A6P0UFU2_9FLAO</name>
<comment type="caution">
    <text evidence="1">The sequence shown here is derived from an EMBL/GenBank/DDBJ whole genome shotgun (WGS) entry which is preliminary data.</text>
</comment>
<sequence>MLWVIPFLSCISYSSGIARPREDFPPYRSCGTDILISDPPADYEINELHDLKDMGYSTTYHHIIFPADTLEKEEIRRFTSKLSKYIVKDVLPEVSEVSDDKFRSMSYLEYYQATKRLYPTYLPNRSSPTAIENILVPSPYRKQLFMNLRTYIQNKDEYSNYLHVYVFDARKKRILYYDFLRYTCDIRDSVSFSLFMNYSLNKLKTTVSDR</sequence>
<evidence type="ECO:0000313" key="1">
    <source>
        <dbReference type="EMBL" id="NER08976.1"/>
    </source>
</evidence>
<evidence type="ECO:0000313" key="2">
    <source>
        <dbReference type="Proteomes" id="UP000468443"/>
    </source>
</evidence>
<dbReference type="Proteomes" id="UP000468443">
    <property type="component" value="Unassembled WGS sequence"/>
</dbReference>
<accession>A0A6P0UFU2</accession>
<protein>
    <submittedName>
        <fullName evidence="1">Uncharacterized protein</fullName>
    </submittedName>
</protein>
<dbReference type="RefSeq" id="WP_163691065.1">
    <property type="nucleotide sequence ID" value="NZ_FXTW01000001.1"/>
</dbReference>